<dbReference type="AlphaFoldDB" id="A0A938XTG4"/>
<dbReference type="GO" id="GO:0030246">
    <property type="term" value="F:carbohydrate binding"/>
    <property type="evidence" value="ECO:0007669"/>
    <property type="project" value="InterPro"/>
</dbReference>
<dbReference type="EMBL" id="JAFBDQ010000012">
    <property type="protein sequence ID" value="MBM7557431.1"/>
    <property type="molecule type" value="Genomic_DNA"/>
</dbReference>
<dbReference type="InterPro" id="IPR013229">
    <property type="entry name" value="PEGA"/>
</dbReference>
<gene>
    <name evidence="2" type="ORF">JOC47_002297</name>
</gene>
<dbReference type="PANTHER" id="PTHR36194:SF1">
    <property type="entry name" value="S-LAYER-LIKE PROTEIN"/>
    <property type="match status" value="1"/>
</dbReference>
<dbReference type="InterPro" id="IPR013784">
    <property type="entry name" value="Carb-bd-like_fold"/>
</dbReference>
<dbReference type="Pfam" id="PF08308">
    <property type="entry name" value="PEGA"/>
    <property type="match status" value="2"/>
</dbReference>
<dbReference type="SUPFAM" id="SSF49452">
    <property type="entry name" value="Starch-binding domain-like"/>
    <property type="match status" value="2"/>
</dbReference>
<dbReference type="Pfam" id="PF13620">
    <property type="entry name" value="CarboxypepD_reg"/>
    <property type="match status" value="1"/>
</dbReference>
<dbReference type="RefSeq" id="WP_204702180.1">
    <property type="nucleotide sequence ID" value="NZ_JAFBDQ010000012.1"/>
</dbReference>
<accession>A0A938XTG4</accession>
<evidence type="ECO:0000313" key="2">
    <source>
        <dbReference type="EMBL" id="MBM7557431.1"/>
    </source>
</evidence>
<evidence type="ECO:0000259" key="1">
    <source>
        <dbReference type="Pfam" id="PF08308"/>
    </source>
</evidence>
<protein>
    <recommendedName>
        <fullName evidence="1">PEGA domain-containing protein</fullName>
    </recommendedName>
</protein>
<name>A0A938XTG4_9FIRM</name>
<keyword evidence="3" id="KW-1185">Reference proteome</keyword>
<comment type="caution">
    <text evidence="2">The sequence shown here is derived from an EMBL/GenBank/DDBJ whole genome shotgun (WGS) entry which is preliminary data.</text>
</comment>
<reference evidence="2" key="1">
    <citation type="submission" date="2021-01" db="EMBL/GenBank/DDBJ databases">
        <title>Genomic Encyclopedia of Type Strains, Phase IV (KMG-IV): sequencing the most valuable type-strain genomes for metagenomic binning, comparative biology and taxonomic classification.</title>
        <authorList>
            <person name="Goeker M."/>
        </authorList>
    </citation>
    <scope>NUCLEOTIDE SEQUENCE</scope>
    <source>
        <strain evidence="2">DSM 23230</strain>
    </source>
</reference>
<dbReference type="PROSITE" id="PS51257">
    <property type="entry name" value="PROKAR_LIPOPROTEIN"/>
    <property type="match status" value="1"/>
</dbReference>
<dbReference type="Gene3D" id="2.60.40.1120">
    <property type="entry name" value="Carboxypeptidase-like, regulatory domain"/>
    <property type="match status" value="3"/>
</dbReference>
<sequence>MRQNNTKMLVMTILLTSLLLLVGCNQDLGNLRVEVKDEAGQNLNATITASRGGQTREKESSNGVAQFKDIPTGTYKLNVSKEGYQAITESVTLEGKNLSYEVTLKEKTYNLKLNVTNQSGENLTATAKLEGTTATHTKTITDGSATIEGLKAGDYQLSVTKDGYQSATKNITITDQNLRTSLKLAKVKSETAEQKQQQKKVDLNVKVADINENPLPATVQIKANGSVVEEKTAAQTSFKDLDSGNYTVTIKHPSYENWTKEVNLKSNTNLNAVLKGGPIGHNIFSAKQGSQTVQLSSLADNEELIVALTKLNWKQINEENIYEPRRKENQLVKEHGTNFANAERNYQVGDTKEFKLPEKVCKKGTISAELAKAGEHIYVFVGEDSYVKESDLNDLVTEFDNNIFPSLTNKKNINGKITVLLSQFTDYQMTGYFDAADLYPELGNEEPMFYINARRSGNTLLTSAAHQYQHLNFFVDKAKAGRVANDAWINQGLSQLAPQLLGYIGPASEGWSPEKGNGWVYDQDFGYLNNTSEVNLLVHDGSLPFTGAAGLFTNYLADHFGTELIYKLVTSSKGPREVIADHTGTNFNHIYLNWVTTNVTDSIEEIDNPIYNYSQFDLAKMPKLATEEASNYGVNYFKVDQSEFSIYPPEGYEGKIGVVIIKHQK</sequence>
<proteinExistence type="predicted"/>
<feature type="domain" description="PEGA" evidence="1">
    <location>
        <begin position="238"/>
        <end position="272"/>
    </location>
</feature>
<dbReference type="PANTHER" id="PTHR36194">
    <property type="entry name" value="S-LAYER-LIKE PROTEIN"/>
    <property type="match status" value="1"/>
</dbReference>
<organism evidence="2 3">
    <name type="scientific">Halanaerobacter jeridensis</name>
    <dbReference type="NCBI Taxonomy" id="706427"/>
    <lineage>
        <taxon>Bacteria</taxon>
        <taxon>Bacillati</taxon>
        <taxon>Bacillota</taxon>
        <taxon>Clostridia</taxon>
        <taxon>Halanaerobiales</taxon>
        <taxon>Halobacteroidaceae</taxon>
        <taxon>Halanaerobacter</taxon>
    </lineage>
</organism>
<dbReference type="Proteomes" id="UP000774000">
    <property type="component" value="Unassembled WGS sequence"/>
</dbReference>
<feature type="domain" description="PEGA" evidence="1">
    <location>
        <begin position="68"/>
        <end position="106"/>
    </location>
</feature>
<evidence type="ECO:0000313" key="3">
    <source>
        <dbReference type="Proteomes" id="UP000774000"/>
    </source>
</evidence>